<evidence type="ECO:0000256" key="1">
    <source>
        <dbReference type="ARBA" id="ARBA00000448"/>
    </source>
</evidence>
<dbReference type="PANTHER" id="PTHR10353:SF36">
    <property type="entry name" value="LP05116P"/>
    <property type="match status" value="1"/>
</dbReference>
<keyword evidence="7 10" id="KW-0326">Glycosidase</keyword>
<dbReference type="PANTHER" id="PTHR10353">
    <property type="entry name" value="GLYCOSYL HYDROLASE"/>
    <property type="match status" value="1"/>
</dbReference>
<dbReference type="NCBIfam" id="TIGR03356">
    <property type="entry name" value="BGL"/>
    <property type="match status" value="1"/>
</dbReference>
<evidence type="ECO:0000256" key="4">
    <source>
        <dbReference type="ARBA" id="ARBA00022801"/>
    </source>
</evidence>
<keyword evidence="4 10" id="KW-0378">Hydrolase</keyword>
<evidence type="ECO:0000313" key="13">
    <source>
        <dbReference type="Proteomes" id="UP001164963"/>
    </source>
</evidence>
<dbReference type="GO" id="GO:0008422">
    <property type="term" value="F:beta-glucosidase activity"/>
    <property type="evidence" value="ECO:0007669"/>
    <property type="project" value="UniProtKB-EC"/>
</dbReference>
<dbReference type="InterPro" id="IPR033132">
    <property type="entry name" value="GH_1_N_CS"/>
</dbReference>
<evidence type="ECO:0000256" key="6">
    <source>
        <dbReference type="ARBA" id="ARBA00023277"/>
    </source>
</evidence>
<reference evidence="12" key="1">
    <citation type="journal article" date="2022" name="Front. Microbiol.">
        <title>Mirubactin C rescues the lethal effect of cell wall biosynthesis mutations in Bacillus subtilis.</title>
        <authorList>
            <person name="Kepplinger B."/>
            <person name="Wen X."/>
            <person name="Tyler A.R."/>
            <person name="Kim B.Y."/>
            <person name="Brown J."/>
            <person name="Banks P."/>
            <person name="Dashti Y."/>
            <person name="Mackenzie E.S."/>
            <person name="Wills C."/>
            <person name="Kawai Y."/>
            <person name="Waldron K.J."/>
            <person name="Allenby N.E.E."/>
            <person name="Wu L.J."/>
            <person name="Hall M.J."/>
            <person name="Errington J."/>
        </authorList>
    </citation>
    <scope>NUCLEOTIDE SEQUENCE</scope>
    <source>
        <strain evidence="12">MDA8-470</strain>
    </source>
</reference>
<organism evidence="12 13">
    <name type="scientific">Streptomyces drozdowiczii</name>
    <dbReference type="NCBI Taxonomy" id="202862"/>
    <lineage>
        <taxon>Bacteria</taxon>
        <taxon>Bacillati</taxon>
        <taxon>Actinomycetota</taxon>
        <taxon>Actinomycetes</taxon>
        <taxon>Kitasatosporales</taxon>
        <taxon>Streptomycetaceae</taxon>
        <taxon>Streptomyces</taxon>
    </lineage>
</organism>
<sequence>MSIDLRPVDSGRSEPQPLPGLTVPGLPADFVWGAATSAYQIEGAVDVDGRTPSIWDTFSHTPGAIEGDDHGDVACDHYHRMPDDVRLLAGLGLDAYRFSLSWPRVQPGGRGPANAKGLDFYDRLVDELLAQGITPWATLYHWDLPQELEDAGGWPERDTAYRFADYAELAAGRLGDRVHHWITLNEPFCSAILGYHIGCHAPGRKDFRAAVRAVHHLHLGHGLAVERIRAVVPTPAQVGITFNPAQVYPASDSPADLAAARQADGMGARIYLDPVLRGRYPQDVVEDLARLGAELPVEAGDLEVIGRPVDFVGINYYVSDVVAAGGEPGETVRVPQPDRPVTAMPWEIHPQGMTDLLTRISRDYPGTAMYVTENGAAFDDSVYGSGAGGRIEDIDRTVYLADHLAAVGRAREAGADVRGFFAWSLMDNFEWAYGYGKRFGIVHVDYETQMRTPKQSAEWLRDAANAARGRQGS</sequence>
<dbReference type="InterPro" id="IPR001360">
    <property type="entry name" value="Glyco_hydro_1"/>
</dbReference>
<dbReference type="RefSeq" id="WP_265540125.1">
    <property type="nucleotide sequence ID" value="NZ_CP098740.1"/>
</dbReference>
<evidence type="ECO:0000313" key="12">
    <source>
        <dbReference type="EMBL" id="UZK53910.1"/>
    </source>
</evidence>
<dbReference type="InterPro" id="IPR018120">
    <property type="entry name" value="Glyco_hydro_1_AS"/>
</dbReference>
<evidence type="ECO:0000256" key="7">
    <source>
        <dbReference type="ARBA" id="ARBA00023295"/>
    </source>
</evidence>
<evidence type="ECO:0000256" key="9">
    <source>
        <dbReference type="PROSITE-ProRule" id="PRU10055"/>
    </source>
</evidence>
<dbReference type="PROSITE" id="PS00653">
    <property type="entry name" value="GLYCOSYL_HYDROL_F1_2"/>
    <property type="match status" value="1"/>
</dbReference>
<dbReference type="InterPro" id="IPR017853">
    <property type="entry name" value="GH"/>
</dbReference>
<feature type="region of interest" description="Disordered" evidence="11">
    <location>
        <begin position="1"/>
        <end position="20"/>
    </location>
</feature>
<dbReference type="Proteomes" id="UP001164963">
    <property type="component" value="Chromosome"/>
</dbReference>
<keyword evidence="6" id="KW-0119">Carbohydrate metabolism</keyword>
<accession>A0ABY6PP05</accession>
<dbReference type="EMBL" id="CP098740">
    <property type="protein sequence ID" value="UZK53910.1"/>
    <property type="molecule type" value="Genomic_DNA"/>
</dbReference>
<gene>
    <name evidence="12" type="ORF">NEH16_06865</name>
</gene>
<keyword evidence="5" id="KW-0136">Cellulose degradation</keyword>
<evidence type="ECO:0000256" key="2">
    <source>
        <dbReference type="ARBA" id="ARBA00010838"/>
    </source>
</evidence>
<dbReference type="Gene3D" id="3.20.20.80">
    <property type="entry name" value="Glycosidases"/>
    <property type="match status" value="1"/>
</dbReference>
<evidence type="ECO:0000256" key="8">
    <source>
        <dbReference type="ARBA" id="ARBA00023326"/>
    </source>
</evidence>
<dbReference type="PRINTS" id="PR00131">
    <property type="entry name" value="GLHYDRLASE1"/>
</dbReference>
<protein>
    <recommendedName>
        <fullName evidence="3 10">Beta-glucosidase</fullName>
        <ecNumber evidence="3 10">3.2.1.21</ecNumber>
    </recommendedName>
</protein>
<dbReference type="EC" id="3.2.1.21" evidence="3 10"/>
<proteinExistence type="inferred from homology"/>
<comment type="catalytic activity">
    <reaction evidence="1 10">
        <text>Hydrolysis of terminal, non-reducing beta-D-glucosyl residues with release of beta-D-glucose.</text>
        <dbReference type="EC" id="3.2.1.21"/>
    </reaction>
</comment>
<evidence type="ECO:0000256" key="3">
    <source>
        <dbReference type="ARBA" id="ARBA00012744"/>
    </source>
</evidence>
<feature type="active site" description="Nucleophile" evidence="9">
    <location>
        <position position="373"/>
    </location>
</feature>
<evidence type="ECO:0000256" key="11">
    <source>
        <dbReference type="SAM" id="MobiDB-lite"/>
    </source>
</evidence>
<keyword evidence="8" id="KW-0624">Polysaccharide degradation</keyword>
<dbReference type="SUPFAM" id="SSF51445">
    <property type="entry name" value="(Trans)glycosidases"/>
    <property type="match status" value="1"/>
</dbReference>
<feature type="compositionally biased region" description="Basic and acidic residues" evidence="11">
    <location>
        <begin position="1"/>
        <end position="12"/>
    </location>
</feature>
<dbReference type="Pfam" id="PF00232">
    <property type="entry name" value="Glyco_hydro_1"/>
    <property type="match status" value="1"/>
</dbReference>
<dbReference type="InterPro" id="IPR017736">
    <property type="entry name" value="Glyco_hydro_1_beta-glucosidase"/>
</dbReference>
<keyword evidence="13" id="KW-1185">Reference proteome</keyword>
<evidence type="ECO:0000256" key="10">
    <source>
        <dbReference type="RuleBase" id="RU361175"/>
    </source>
</evidence>
<name>A0ABY6PP05_9ACTN</name>
<comment type="similarity">
    <text evidence="2 10">Belongs to the glycosyl hydrolase 1 family.</text>
</comment>
<evidence type="ECO:0000256" key="5">
    <source>
        <dbReference type="ARBA" id="ARBA00023001"/>
    </source>
</evidence>
<dbReference type="PROSITE" id="PS00572">
    <property type="entry name" value="GLYCOSYL_HYDROL_F1_1"/>
    <property type="match status" value="1"/>
</dbReference>